<keyword evidence="4" id="KW-1185">Reference proteome</keyword>
<feature type="transmembrane region" description="Helical" evidence="2">
    <location>
        <begin position="95"/>
        <end position="112"/>
    </location>
</feature>
<name>A0ABT9I118_9GAMM</name>
<feature type="compositionally biased region" description="Low complexity" evidence="1">
    <location>
        <begin position="7"/>
        <end position="16"/>
    </location>
</feature>
<evidence type="ECO:0000256" key="1">
    <source>
        <dbReference type="SAM" id="MobiDB-lite"/>
    </source>
</evidence>
<evidence type="ECO:0000313" key="4">
    <source>
        <dbReference type="Proteomes" id="UP001231109"/>
    </source>
</evidence>
<evidence type="ECO:0000313" key="3">
    <source>
        <dbReference type="EMBL" id="MDP5137072.1"/>
    </source>
</evidence>
<keyword evidence="2" id="KW-0472">Membrane</keyword>
<feature type="region of interest" description="Disordered" evidence="1">
    <location>
        <begin position="1"/>
        <end position="36"/>
    </location>
</feature>
<comment type="caution">
    <text evidence="3">The sequence shown here is derived from an EMBL/GenBank/DDBJ whole genome shotgun (WGS) entry which is preliminary data.</text>
</comment>
<protein>
    <recommendedName>
        <fullName evidence="5">DUF883 domain-containing protein</fullName>
    </recommendedName>
</protein>
<dbReference type="RefSeq" id="WP_305976506.1">
    <property type="nucleotide sequence ID" value="NZ_JAPJDZ010000037.1"/>
</dbReference>
<gene>
    <name evidence="3" type="ORF">ORJ04_14045</name>
</gene>
<dbReference type="Proteomes" id="UP001231109">
    <property type="component" value="Unassembled WGS sequence"/>
</dbReference>
<evidence type="ECO:0000256" key="2">
    <source>
        <dbReference type="SAM" id="Phobius"/>
    </source>
</evidence>
<evidence type="ECO:0008006" key="5">
    <source>
        <dbReference type="Google" id="ProtNLM"/>
    </source>
</evidence>
<accession>A0ABT9I118</accession>
<proteinExistence type="predicted"/>
<sequence>MDKPLDTNSTNNTHNTFSRGVDSASGSMHRAIDSAADAASPAIKQMTARAHNTVDKMANGATHAADALATKSTQLHQLQHQLTEGTRAQVRSHPLMSLGIALAGGALFSLWLSRRSGSSNAG</sequence>
<reference evidence="3 4" key="1">
    <citation type="submission" date="2022-11" db="EMBL/GenBank/DDBJ databases">
        <title>Viruses from the air-sea interface of a natural surface slick.</title>
        <authorList>
            <person name="Rahlff J."/>
            <person name="Holmfeldt K."/>
        </authorList>
    </citation>
    <scope>NUCLEOTIDE SEQUENCE [LARGE SCALE GENOMIC DNA]</scope>
    <source>
        <strain evidence="3 4">SMS4</strain>
    </source>
</reference>
<keyword evidence="2" id="KW-1133">Transmembrane helix</keyword>
<dbReference type="EMBL" id="JAPJDZ010000037">
    <property type="protein sequence ID" value="MDP5137072.1"/>
    <property type="molecule type" value="Genomic_DNA"/>
</dbReference>
<organism evidence="3 4">
    <name type="scientific">Rheinheimera baltica</name>
    <dbReference type="NCBI Taxonomy" id="67576"/>
    <lineage>
        <taxon>Bacteria</taxon>
        <taxon>Pseudomonadati</taxon>
        <taxon>Pseudomonadota</taxon>
        <taxon>Gammaproteobacteria</taxon>
        <taxon>Chromatiales</taxon>
        <taxon>Chromatiaceae</taxon>
        <taxon>Rheinheimera</taxon>
    </lineage>
</organism>
<keyword evidence="2" id="KW-0812">Transmembrane</keyword>